<sequence length="871" mass="101235">MHASSSTSPIDEYALQLRDQYDENLTRYKDPNINKFPAAGELDFPYVPFIPLISIMVEKHRKKDAEFFKKASVEQILEKFEKIEIDSILKPLVDKRLRFVLIEGEPGIGKSTLAKELTLRWVRQTDKYLNNFRVVIFITLRLEINQKAKTFEDLLIFVENMNMTEIALLIKRARGAGVLWILDGFDELPHHLRNSSTSIFIKLIRGDILSKSTVIVTSRHAATDPLRTYLEDDSKLIALKGFGSNETMQYASKYFKNEKVTSEFRSYYSRNSMIESMLHNPMNCFIMCTIFKSFIIDNDKEQVITFTEIYNHYVRVLLKRHLIDANLTNLTNITYEMPSHLIQKIDFNYPELSDFWKDFYYLSRMAYVGVMKQEYVFGKELRGVSKLSMMDTITSFSGFDKDESSSFIHTTLQEYLAAIYIANNPDSIFTREDLQQNSNLEVVLTFYVGLLKLIDRKVDYRTMNLIFNHSKNIFDSNLINTVYIDNAFKSYHYPDYNRFLKIVYHDLSDEIPYFVLTSLMLRCIYEQDSLLYSTAFLDKKYKFARSTQFHPERSRAIQNLDYFICGYIVAGHNITIKLEFYTLSDVIAFKKGLQFHSPNAKINGKIKIQVDSDCIQSILTQLLAVHGNMVIGLHLKSLDNVSICQMISKFPSLELINLDSFDSNYCSSHPLLQLKTLKKLTLRIKNVCETVVNLLIPLTNHGRPLKQLRICVESVDTVKSIQILKLIEMQFSLEDLRIDVSHNMKFLWHKRNNSLTVNRNEFLTEELLAIVSKIQLNSYTSFIDTNDVNGMLRTLEITIHSKKVSTLGDFVTIFKRNTYTSEGTIRSICILRTKEIFSGSFIKVPINDLMDATISPFITDQNLIFYCFYCW</sequence>
<dbReference type="InterPro" id="IPR027417">
    <property type="entry name" value="P-loop_NTPase"/>
</dbReference>
<evidence type="ECO:0000313" key="2">
    <source>
        <dbReference type="EnsemblMetazoa" id="Aqu2.1.11538_001"/>
    </source>
</evidence>
<dbReference type="Gene3D" id="3.40.50.300">
    <property type="entry name" value="P-loop containing nucleotide triphosphate hydrolases"/>
    <property type="match status" value="1"/>
</dbReference>
<protein>
    <recommendedName>
        <fullName evidence="1">NACHT domain-containing protein</fullName>
    </recommendedName>
</protein>
<dbReference type="InterPro" id="IPR007111">
    <property type="entry name" value="NACHT_NTPase"/>
</dbReference>
<dbReference type="OrthoDB" id="120976at2759"/>
<dbReference type="InParanoid" id="A0A1X7TAF6"/>
<dbReference type="PROSITE" id="PS50837">
    <property type="entry name" value="NACHT"/>
    <property type="match status" value="1"/>
</dbReference>
<dbReference type="PANTHER" id="PTHR46312:SF2">
    <property type="entry name" value="NUCLEOTIDE-BINDING OLIGOMERIZATION DOMAIN-CONTAINING PROTEIN 2-LIKE"/>
    <property type="match status" value="1"/>
</dbReference>
<name>A0A1X7TAF6_AMPQE</name>
<proteinExistence type="predicted"/>
<feature type="domain" description="NACHT" evidence="1">
    <location>
        <begin position="98"/>
        <end position="219"/>
    </location>
</feature>
<dbReference type="SMART" id="SM00382">
    <property type="entry name" value="AAA"/>
    <property type="match status" value="1"/>
</dbReference>
<reference evidence="2" key="1">
    <citation type="submission" date="2017-05" db="UniProtKB">
        <authorList>
            <consortium name="EnsemblMetazoa"/>
        </authorList>
    </citation>
    <scope>IDENTIFICATION</scope>
</reference>
<dbReference type="AlphaFoldDB" id="A0A1X7TAF6"/>
<dbReference type="Pfam" id="PF05729">
    <property type="entry name" value="NACHT"/>
    <property type="match status" value="1"/>
</dbReference>
<dbReference type="PROSITE" id="PS00018">
    <property type="entry name" value="EF_HAND_1"/>
    <property type="match status" value="1"/>
</dbReference>
<dbReference type="InterPro" id="IPR018247">
    <property type="entry name" value="EF_Hand_1_Ca_BS"/>
</dbReference>
<dbReference type="InterPro" id="IPR003593">
    <property type="entry name" value="AAA+_ATPase"/>
</dbReference>
<accession>A0A1X7TAF6</accession>
<dbReference type="SUPFAM" id="SSF52540">
    <property type="entry name" value="P-loop containing nucleoside triphosphate hydrolases"/>
    <property type="match status" value="1"/>
</dbReference>
<dbReference type="PANTHER" id="PTHR46312">
    <property type="entry name" value="NACHT DOMAIN-CONTAINING PROTEIN"/>
    <property type="match status" value="1"/>
</dbReference>
<organism evidence="2">
    <name type="scientific">Amphimedon queenslandica</name>
    <name type="common">Sponge</name>
    <dbReference type="NCBI Taxonomy" id="400682"/>
    <lineage>
        <taxon>Eukaryota</taxon>
        <taxon>Metazoa</taxon>
        <taxon>Porifera</taxon>
        <taxon>Demospongiae</taxon>
        <taxon>Heteroscleromorpha</taxon>
        <taxon>Haplosclerida</taxon>
        <taxon>Niphatidae</taxon>
        <taxon>Amphimedon</taxon>
    </lineage>
</organism>
<evidence type="ECO:0000259" key="1">
    <source>
        <dbReference type="PROSITE" id="PS50837"/>
    </source>
</evidence>
<dbReference type="EnsemblMetazoa" id="Aqu2.1.11538_001">
    <property type="protein sequence ID" value="Aqu2.1.11538_001"/>
    <property type="gene ID" value="Aqu2.1.11538"/>
</dbReference>